<dbReference type="Pfam" id="PF11222">
    <property type="entry name" value="DUF3017"/>
    <property type="match status" value="1"/>
</dbReference>
<evidence type="ECO:0000313" key="3">
    <source>
        <dbReference type="Proteomes" id="UP000019489"/>
    </source>
</evidence>
<evidence type="ECO:0000313" key="2">
    <source>
        <dbReference type="EMBL" id="EWT02801.1"/>
    </source>
</evidence>
<feature type="transmembrane region" description="Helical" evidence="1">
    <location>
        <begin position="35"/>
        <end position="53"/>
    </location>
</feature>
<accession>W9G9C8</accession>
<dbReference type="Proteomes" id="UP000019489">
    <property type="component" value="Unassembled WGS sequence"/>
</dbReference>
<protein>
    <recommendedName>
        <fullName evidence="4">DUF3017 domain-containing protein</fullName>
    </recommendedName>
</protein>
<dbReference type="AlphaFoldDB" id="W9G9C8"/>
<dbReference type="RefSeq" id="WP_034802032.1">
    <property type="nucleotide sequence ID" value="NZ_AWSA01000007.1"/>
</dbReference>
<evidence type="ECO:0008006" key="4">
    <source>
        <dbReference type="Google" id="ProtNLM"/>
    </source>
</evidence>
<sequence length="92" mass="9432">MSLRGSGFRVLGVWWLVAVVVGSGVLTIASGQIRLGGQIMAAGFIGGAVIRLVRNPPRKAGGLTVRSRALDVIILLTLGIGVLIASATVKLV</sequence>
<keyword evidence="1" id="KW-1133">Transmembrane helix</keyword>
<keyword evidence="1" id="KW-0812">Transmembrane</keyword>
<evidence type="ECO:0000256" key="1">
    <source>
        <dbReference type="SAM" id="Phobius"/>
    </source>
</evidence>
<dbReference type="InterPro" id="IPR021385">
    <property type="entry name" value="DUF3017"/>
</dbReference>
<keyword evidence="1" id="KW-0472">Membrane</keyword>
<proteinExistence type="predicted"/>
<name>W9G9C8_9MICO</name>
<feature type="transmembrane region" description="Helical" evidence="1">
    <location>
        <begin position="12"/>
        <end position="29"/>
    </location>
</feature>
<dbReference type="EMBL" id="AWSA01000007">
    <property type="protein sequence ID" value="EWT02801.1"/>
    <property type="molecule type" value="Genomic_DNA"/>
</dbReference>
<reference evidence="2 3" key="1">
    <citation type="submission" date="2013-08" db="EMBL/GenBank/DDBJ databases">
        <title>Intrasporangium oryzae NRRL B-24470.</title>
        <authorList>
            <person name="Liu H."/>
            <person name="Wang G."/>
        </authorList>
    </citation>
    <scope>NUCLEOTIDE SEQUENCE [LARGE SCALE GENOMIC DNA]</scope>
    <source>
        <strain evidence="2 3">NRRL B-24470</strain>
    </source>
</reference>
<comment type="caution">
    <text evidence="2">The sequence shown here is derived from an EMBL/GenBank/DDBJ whole genome shotgun (WGS) entry which is preliminary data.</text>
</comment>
<feature type="transmembrane region" description="Helical" evidence="1">
    <location>
        <begin position="69"/>
        <end position="89"/>
    </location>
</feature>
<gene>
    <name evidence="2" type="ORF">N865_03165</name>
</gene>
<keyword evidence="3" id="KW-1185">Reference proteome</keyword>
<dbReference type="OrthoDB" id="4868738at2"/>
<dbReference type="STRING" id="1386089.N865_03165"/>
<organism evidence="2 3">
    <name type="scientific">Intrasporangium oryzae NRRL B-24470</name>
    <dbReference type="NCBI Taxonomy" id="1386089"/>
    <lineage>
        <taxon>Bacteria</taxon>
        <taxon>Bacillati</taxon>
        <taxon>Actinomycetota</taxon>
        <taxon>Actinomycetes</taxon>
        <taxon>Micrococcales</taxon>
        <taxon>Intrasporangiaceae</taxon>
        <taxon>Intrasporangium</taxon>
    </lineage>
</organism>